<organism evidence="1 2">
    <name type="scientific">Citrus sinensis</name>
    <name type="common">Sweet orange</name>
    <name type="synonym">Citrus aurantium var. sinensis</name>
    <dbReference type="NCBI Taxonomy" id="2711"/>
    <lineage>
        <taxon>Eukaryota</taxon>
        <taxon>Viridiplantae</taxon>
        <taxon>Streptophyta</taxon>
        <taxon>Embryophyta</taxon>
        <taxon>Tracheophyta</taxon>
        <taxon>Spermatophyta</taxon>
        <taxon>Magnoliopsida</taxon>
        <taxon>eudicotyledons</taxon>
        <taxon>Gunneridae</taxon>
        <taxon>Pentapetalae</taxon>
        <taxon>rosids</taxon>
        <taxon>malvids</taxon>
        <taxon>Sapindales</taxon>
        <taxon>Rutaceae</taxon>
        <taxon>Aurantioideae</taxon>
        <taxon>Citrus</taxon>
    </lineage>
</organism>
<name>A0A067FES0_CITSI</name>
<dbReference type="EMBL" id="KK784922">
    <property type="protein sequence ID" value="KDO61962.1"/>
    <property type="molecule type" value="Genomic_DNA"/>
</dbReference>
<proteinExistence type="predicted"/>
<dbReference type="Proteomes" id="UP000027120">
    <property type="component" value="Unassembled WGS sequence"/>
</dbReference>
<sequence length="67" mass="7827">MCLVYVCSEEERELGRQQAPGSCPYCGGKVLAIDFESQCRFCFLPICYNIKKKYFCSLCSRRLELYH</sequence>
<dbReference type="PaxDb" id="2711-XP_006474286.1"/>
<gene>
    <name evidence="1" type="ORF">CISIN_1g038108mg</name>
</gene>
<dbReference type="eggNOG" id="ENOG502S7AP">
    <property type="taxonomic scope" value="Eukaryota"/>
</dbReference>
<dbReference type="OrthoDB" id="610577at2759"/>
<evidence type="ECO:0000313" key="2">
    <source>
        <dbReference type="Proteomes" id="UP000027120"/>
    </source>
</evidence>
<reference evidence="1 2" key="1">
    <citation type="submission" date="2014-04" db="EMBL/GenBank/DDBJ databases">
        <authorList>
            <consortium name="International Citrus Genome Consortium"/>
            <person name="Gmitter F."/>
            <person name="Chen C."/>
            <person name="Farmerie W."/>
            <person name="Harkins T."/>
            <person name="Desany B."/>
            <person name="Mohiuddin M."/>
            <person name="Kodira C."/>
            <person name="Borodovsky M."/>
            <person name="Lomsadze A."/>
            <person name="Burns P."/>
            <person name="Jenkins J."/>
            <person name="Prochnik S."/>
            <person name="Shu S."/>
            <person name="Chapman J."/>
            <person name="Pitluck S."/>
            <person name="Schmutz J."/>
            <person name="Rokhsar D."/>
        </authorList>
    </citation>
    <scope>NUCLEOTIDE SEQUENCE</scope>
</reference>
<accession>A0A067FES0</accession>
<dbReference type="KEGG" id="cit:102610468"/>
<evidence type="ECO:0008006" key="3">
    <source>
        <dbReference type="Google" id="ProtNLM"/>
    </source>
</evidence>
<dbReference type="PANTHER" id="PTHR33320">
    <property type="entry name" value="METHIONYL-TRNA SYNTHETASE"/>
    <property type="match status" value="1"/>
</dbReference>
<dbReference type="PANTHER" id="PTHR33320:SF30">
    <property type="entry name" value="OS04G0606200 PROTEIN"/>
    <property type="match status" value="1"/>
</dbReference>
<evidence type="ECO:0000313" key="1">
    <source>
        <dbReference type="EMBL" id="KDO61962.1"/>
    </source>
</evidence>
<keyword evidence="2" id="KW-1185">Reference proteome</keyword>
<dbReference type="AlphaFoldDB" id="A0A067FES0"/>
<protein>
    <recommendedName>
        <fullName evidence="3">Zinc-ribbon 15 domain-containing protein</fullName>
    </recommendedName>
</protein>